<evidence type="ECO:0000313" key="2">
    <source>
        <dbReference type="EMBL" id="KAF5357681.1"/>
    </source>
</evidence>
<gene>
    <name evidence="2" type="ORF">D9758_007427</name>
</gene>
<dbReference type="AlphaFoldDB" id="A0A8H5LHK2"/>
<dbReference type="Proteomes" id="UP000559256">
    <property type="component" value="Unassembled WGS sequence"/>
</dbReference>
<reference evidence="2 3" key="1">
    <citation type="journal article" date="2020" name="ISME J.">
        <title>Uncovering the hidden diversity of litter-decomposition mechanisms in mushroom-forming fungi.</title>
        <authorList>
            <person name="Floudas D."/>
            <person name="Bentzer J."/>
            <person name="Ahren D."/>
            <person name="Johansson T."/>
            <person name="Persson P."/>
            <person name="Tunlid A."/>
        </authorList>
    </citation>
    <scope>NUCLEOTIDE SEQUENCE [LARGE SCALE GENOMIC DNA]</scope>
    <source>
        <strain evidence="2 3">CBS 291.85</strain>
    </source>
</reference>
<dbReference type="EMBL" id="JAACJM010000050">
    <property type="protein sequence ID" value="KAF5357681.1"/>
    <property type="molecule type" value="Genomic_DNA"/>
</dbReference>
<name>A0A8H5LHK2_9AGAR</name>
<proteinExistence type="predicted"/>
<evidence type="ECO:0000313" key="3">
    <source>
        <dbReference type="Proteomes" id="UP000559256"/>
    </source>
</evidence>
<protein>
    <submittedName>
        <fullName evidence="2">Uncharacterized protein</fullName>
    </submittedName>
</protein>
<sequence>MARRAGPRLHRLPQRLDYTLIPAPLDLSLPLVAEKSPLPAIIVTPSSPSDLDFDAPWRHGHSSPDVHTHDYSYGEDTHRHGTNNNYSIAFLAAPRKPTLSQRISEMTRRWQSSPPPPAPSSPSESSYFPLTPDPYPSTPSKSKFRIATTRAHLFNGFGFGYGKGSFSLRHGLGPFLLLSLILFVMICHLITHQLASSGPSLDLQFASSITKDAVGGVQGSLNINNMHGNMNGFPGIHGSLAMGKMVPGPGERGTDSDADASNVKSDADGKEHLGNGLEKTDGDRFPVPDEGRLDDVADVAEVQAADAEVEF</sequence>
<keyword evidence="3" id="KW-1185">Reference proteome</keyword>
<feature type="region of interest" description="Disordered" evidence="1">
    <location>
        <begin position="244"/>
        <end position="291"/>
    </location>
</feature>
<organism evidence="2 3">
    <name type="scientific">Tetrapyrgos nigripes</name>
    <dbReference type="NCBI Taxonomy" id="182062"/>
    <lineage>
        <taxon>Eukaryota</taxon>
        <taxon>Fungi</taxon>
        <taxon>Dikarya</taxon>
        <taxon>Basidiomycota</taxon>
        <taxon>Agaricomycotina</taxon>
        <taxon>Agaricomycetes</taxon>
        <taxon>Agaricomycetidae</taxon>
        <taxon>Agaricales</taxon>
        <taxon>Marasmiineae</taxon>
        <taxon>Marasmiaceae</taxon>
        <taxon>Tetrapyrgos</taxon>
    </lineage>
</organism>
<feature type="region of interest" description="Disordered" evidence="1">
    <location>
        <begin position="104"/>
        <end position="132"/>
    </location>
</feature>
<dbReference type="OrthoDB" id="3259878at2759"/>
<evidence type="ECO:0000256" key="1">
    <source>
        <dbReference type="SAM" id="MobiDB-lite"/>
    </source>
</evidence>
<comment type="caution">
    <text evidence="2">The sequence shown here is derived from an EMBL/GenBank/DDBJ whole genome shotgun (WGS) entry which is preliminary data.</text>
</comment>
<feature type="compositionally biased region" description="Basic and acidic residues" evidence="1">
    <location>
        <begin position="265"/>
        <end position="291"/>
    </location>
</feature>
<accession>A0A8H5LHK2</accession>